<feature type="region of interest" description="Disordered" evidence="1">
    <location>
        <begin position="1"/>
        <end position="181"/>
    </location>
</feature>
<dbReference type="EMBL" id="CP110421">
    <property type="protein sequence ID" value="WAQ81438.1"/>
    <property type="molecule type" value="Genomic_DNA"/>
</dbReference>
<gene>
    <name evidence="2" type="ORF">PtA15_1A779</name>
</gene>
<keyword evidence="3" id="KW-1185">Reference proteome</keyword>
<evidence type="ECO:0000313" key="3">
    <source>
        <dbReference type="Proteomes" id="UP001164743"/>
    </source>
</evidence>
<evidence type="ECO:0000256" key="1">
    <source>
        <dbReference type="SAM" id="MobiDB-lite"/>
    </source>
</evidence>
<dbReference type="GeneID" id="77806736"/>
<sequence length="208" mass="23614">MSSSLSSNHFNEDSSSDDSTISYPDRSDFPQVLSEEDVKEVIASLVSQQKTGKEIYRTPSRLPSRHSTQIITPARSSHPNYVRPSDSQRSIAQTSRTRKKGKSLNTESEADSVVQSQPNQSSSQNRTRKPPPTSQKKSQRKRKKTPITNDSDNNSENADRIMDYTQDSDEENSKIRRSNKKKINTFDPIRDYFKAPFHANETDTNICL</sequence>
<reference evidence="2" key="1">
    <citation type="submission" date="2022-10" db="EMBL/GenBank/DDBJ databases">
        <title>Puccinia triticina Genome sequencing and assembly.</title>
        <authorList>
            <person name="Li C."/>
        </authorList>
    </citation>
    <scope>NUCLEOTIDE SEQUENCE</scope>
    <source>
        <strain evidence="2">Pt15</strain>
    </source>
</reference>
<dbReference type="Proteomes" id="UP001164743">
    <property type="component" value="Chromosome 1A"/>
</dbReference>
<proteinExistence type="predicted"/>
<feature type="compositionally biased region" description="Low complexity" evidence="1">
    <location>
        <begin position="112"/>
        <end position="125"/>
    </location>
</feature>
<organism evidence="2 3">
    <name type="scientific">Puccinia triticina</name>
    <dbReference type="NCBI Taxonomy" id="208348"/>
    <lineage>
        <taxon>Eukaryota</taxon>
        <taxon>Fungi</taxon>
        <taxon>Dikarya</taxon>
        <taxon>Basidiomycota</taxon>
        <taxon>Pucciniomycotina</taxon>
        <taxon>Pucciniomycetes</taxon>
        <taxon>Pucciniales</taxon>
        <taxon>Pucciniaceae</taxon>
        <taxon>Puccinia</taxon>
    </lineage>
</organism>
<feature type="compositionally biased region" description="Polar residues" evidence="1">
    <location>
        <begin position="147"/>
        <end position="156"/>
    </location>
</feature>
<accession>A0ABY7C950</accession>
<dbReference type="RefSeq" id="XP_053016993.1">
    <property type="nucleotide sequence ID" value="XM_053165841.1"/>
</dbReference>
<feature type="compositionally biased region" description="Polar residues" evidence="1">
    <location>
        <begin position="65"/>
        <end position="95"/>
    </location>
</feature>
<protein>
    <submittedName>
        <fullName evidence="2">Uncharacterized protein</fullName>
    </submittedName>
</protein>
<evidence type="ECO:0000313" key="2">
    <source>
        <dbReference type="EMBL" id="WAQ81438.1"/>
    </source>
</evidence>
<name>A0ABY7C950_9BASI</name>